<dbReference type="PANTHER" id="PTHR21568">
    <property type="entry name" value="TRNA PSEUDOURIDINE SYNTHASE PUS10"/>
    <property type="match status" value="1"/>
</dbReference>
<name>A0A9P6KY52_9MICR</name>
<accession>A0A9P6KY52</accession>
<dbReference type="Gene3D" id="3.30.70.2510">
    <property type="match status" value="1"/>
</dbReference>
<dbReference type="SUPFAM" id="SSF55120">
    <property type="entry name" value="Pseudouridine synthase"/>
    <property type="match status" value="1"/>
</dbReference>
<comment type="similarity">
    <text evidence="1">Belongs to the pseudouridine synthase Pus10 family.</text>
</comment>
<feature type="domain" description="Pus10-like C-terminal" evidence="5">
    <location>
        <begin position="72"/>
        <end position="288"/>
    </location>
</feature>
<dbReference type="OrthoDB" id="271937at2759"/>
<keyword evidence="3" id="KW-0819">tRNA processing</keyword>
<dbReference type="EC" id="5.4.99.25" evidence="2"/>
<dbReference type="PANTHER" id="PTHR21568:SF0">
    <property type="entry name" value="TRNA PSEUDOURIDINE SYNTHASE PUS10"/>
    <property type="match status" value="1"/>
</dbReference>
<evidence type="ECO:0000256" key="2">
    <source>
        <dbReference type="ARBA" id="ARBA00012787"/>
    </source>
</evidence>
<dbReference type="GO" id="GO:0160148">
    <property type="term" value="F:tRNA pseudouridine(55) synthase activity"/>
    <property type="evidence" value="ECO:0007669"/>
    <property type="project" value="UniProtKB-EC"/>
</dbReference>
<evidence type="ECO:0000256" key="4">
    <source>
        <dbReference type="ARBA" id="ARBA00023235"/>
    </source>
</evidence>
<dbReference type="GO" id="GO:0031119">
    <property type="term" value="P:tRNA pseudouridine synthesis"/>
    <property type="evidence" value="ECO:0007669"/>
    <property type="project" value="TreeGrafter"/>
</dbReference>
<organism evidence="6 7">
    <name type="scientific">Nosema granulosis</name>
    <dbReference type="NCBI Taxonomy" id="83296"/>
    <lineage>
        <taxon>Eukaryota</taxon>
        <taxon>Fungi</taxon>
        <taxon>Fungi incertae sedis</taxon>
        <taxon>Microsporidia</taxon>
        <taxon>Nosematidae</taxon>
        <taxon>Nosema</taxon>
    </lineage>
</organism>
<dbReference type="Proteomes" id="UP000740883">
    <property type="component" value="Unassembled WGS sequence"/>
</dbReference>
<proteinExistence type="inferred from homology"/>
<comment type="caution">
    <text evidence="6">The sequence shown here is derived from an EMBL/GenBank/DDBJ whole genome shotgun (WGS) entry which is preliminary data.</text>
</comment>
<dbReference type="Pfam" id="PF21238">
    <property type="entry name" value="Pus10_C"/>
    <property type="match status" value="1"/>
</dbReference>
<keyword evidence="7" id="KW-1185">Reference proteome</keyword>
<sequence length="298" mass="34652">MKKSVEDWKEEIEHYLRANEVFGNIVYCFRDRSLKEHLGLYNVPHEGEYYTELLVEEKDGEIALTHKNSPIFVYGEYKKFSREMTQTPLRIKGKLKCLRSVSDFTKQIKDFYGAREVVFTPSGREDIDVMNLGGRPFILKIKEPAKNLLHNKFNLDLYPEIELNNLRRVSRTAQDSILKGEQEKSKLYRCVLSCPQKLEMQREYKIKQKTPLRVLHRRANIVREREVNIIKVEEKAEGGLWKYTVDLKATAGTYIKEFVSGDLGRTTPSLSSDGNLVELETLDVLKVEGISIPEEIIY</sequence>
<reference evidence="6 7" key="1">
    <citation type="journal article" date="2020" name="Genome Biol. Evol.">
        <title>Comparative genomics of strictly vertically transmitted, feminizing microsporidia endosymbionts of amphipod crustaceans.</title>
        <authorList>
            <person name="Cormier A."/>
            <person name="Chebbi M.A."/>
            <person name="Giraud I."/>
            <person name="Wattier R."/>
            <person name="Teixeira M."/>
            <person name="Gilbert C."/>
            <person name="Rigaud T."/>
            <person name="Cordaux R."/>
        </authorList>
    </citation>
    <scope>NUCLEOTIDE SEQUENCE [LARGE SCALE GENOMIC DNA]</scope>
    <source>
        <strain evidence="6 7">Ou3-Ou53</strain>
    </source>
</reference>
<evidence type="ECO:0000313" key="7">
    <source>
        <dbReference type="Proteomes" id="UP000740883"/>
    </source>
</evidence>
<dbReference type="Gene3D" id="3.30.70.3190">
    <property type="match status" value="1"/>
</dbReference>
<evidence type="ECO:0000313" key="6">
    <source>
        <dbReference type="EMBL" id="KAF9761639.1"/>
    </source>
</evidence>
<dbReference type="AlphaFoldDB" id="A0A9P6KY52"/>
<dbReference type="InterPro" id="IPR039894">
    <property type="entry name" value="Pus10-like"/>
</dbReference>
<dbReference type="EMBL" id="SBJO01000286">
    <property type="protein sequence ID" value="KAF9761639.1"/>
    <property type="molecule type" value="Genomic_DNA"/>
</dbReference>
<dbReference type="GO" id="GO:0003723">
    <property type="term" value="F:RNA binding"/>
    <property type="evidence" value="ECO:0007669"/>
    <property type="project" value="InterPro"/>
</dbReference>
<dbReference type="InterPro" id="IPR020103">
    <property type="entry name" value="PsdUridine_synth_cat_dom_sf"/>
</dbReference>
<keyword evidence="4" id="KW-0413">Isomerase</keyword>
<evidence type="ECO:0000256" key="3">
    <source>
        <dbReference type="ARBA" id="ARBA00022694"/>
    </source>
</evidence>
<gene>
    <name evidence="6" type="primary">PUS10</name>
    <name evidence="6" type="ORF">NGRA_2499</name>
</gene>
<evidence type="ECO:0000256" key="1">
    <source>
        <dbReference type="ARBA" id="ARBA00009652"/>
    </source>
</evidence>
<dbReference type="InterPro" id="IPR048741">
    <property type="entry name" value="Pus10-like_C"/>
</dbReference>
<protein>
    <recommendedName>
        <fullName evidence="2">tRNA pseudouridine(55) synthase</fullName>
        <ecNumber evidence="2">5.4.99.25</ecNumber>
    </recommendedName>
</protein>
<evidence type="ECO:0000259" key="5">
    <source>
        <dbReference type="Pfam" id="PF21238"/>
    </source>
</evidence>